<keyword evidence="7" id="KW-0779">Telomere</keyword>
<dbReference type="Proteomes" id="UP001583193">
    <property type="component" value="Unassembled WGS sequence"/>
</dbReference>
<keyword evidence="7" id="KW-0158">Chromosome</keyword>
<evidence type="ECO:0000256" key="2">
    <source>
        <dbReference type="ARBA" id="ARBA00004574"/>
    </source>
</evidence>
<evidence type="ECO:0000259" key="12">
    <source>
        <dbReference type="PROSITE" id="PS50011"/>
    </source>
</evidence>
<comment type="subcellular location">
    <subcellularLocation>
        <location evidence="2">Chromosome</location>
        <location evidence="2">Telomere</location>
    </subcellularLocation>
</comment>
<accession>A0ABR3XH27</accession>
<dbReference type="EC" id="2.7.11.1" evidence="4"/>
<comment type="caution">
    <text evidence="13">The sequence shown here is derived from an EMBL/GenBank/DDBJ whole genome shotgun (WGS) entry which is preliminary data.</text>
</comment>
<dbReference type="InterPro" id="IPR011009">
    <property type="entry name" value="Kinase-like_dom_sf"/>
</dbReference>
<sequence>MNNPSSTSLNVPFPYVVGRKFHVRSHVPPPPTPLKPGCCLESDAGRLERQKLHPIDRCLLHPPLAGSDGPMELDLEISWPLSVGRSNHRAQLVAVDVANADEHAAVLGQGKRLVAKIYDPLYATAKDNDFDPFLLMDKNYTHEAAAYTRLPELQGSSIPRYYGSFSLEIPTSRSMSRWIRLIMIEFIPGSPMQDIDPGSLSQYHRQRIMKTIIDFTTEIYQRDMVHEDLCPRNIMIINEGTKEQKVVFVDFEDMRFTRTAYGNPEQEARFFPKTYVSPLLKWHKARKPAYRFGGWVDWSWQRWLKDVYGHTENTITEEQRKKFLPDYLLKPTPIGRIEELYLK</sequence>
<comment type="catalytic activity">
    <reaction evidence="10">
        <text>L-threonyl-[protein] + ATP = O-phospho-L-threonyl-[protein] + ADP + H(+)</text>
        <dbReference type="Rhea" id="RHEA:46608"/>
        <dbReference type="Rhea" id="RHEA-COMP:11060"/>
        <dbReference type="Rhea" id="RHEA-COMP:11605"/>
        <dbReference type="ChEBI" id="CHEBI:15378"/>
        <dbReference type="ChEBI" id="CHEBI:30013"/>
        <dbReference type="ChEBI" id="CHEBI:30616"/>
        <dbReference type="ChEBI" id="CHEBI:61977"/>
        <dbReference type="ChEBI" id="CHEBI:456216"/>
        <dbReference type="EC" id="2.7.11.1"/>
    </reaction>
</comment>
<evidence type="ECO:0000256" key="9">
    <source>
        <dbReference type="ARBA" id="ARBA00033194"/>
    </source>
</evidence>
<evidence type="ECO:0000256" key="10">
    <source>
        <dbReference type="ARBA" id="ARBA00047899"/>
    </source>
</evidence>
<organism evidence="13 14">
    <name type="scientific">Paecilomyces lecythidis</name>
    <dbReference type="NCBI Taxonomy" id="3004212"/>
    <lineage>
        <taxon>Eukaryota</taxon>
        <taxon>Fungi</taxon>
        <taxon>Dikarya</taxon>
        <taxon>Ascomycota</taxon>
        <taxon>Pezizomycotina</taxon>
        <taxon>Eurotiomycetes</taxon>
        <taxon>Eurotiomycetidae</taxon>
        <taxon>Eurotiales</taxon>
        <taxon>Thermoascaceae</taxon>
        <taxon>Paecilomyces</taxon>
    </lineage>
</organism>
<evidence type="ECO:0000256" key="5">
    <source>
        <dbReference type="ARBA" id="ARBA00013948"/>
    </source>
</evidence>
<dbReference type="InterPro" id="IPR008266">
    <property type="entry name" value="Tyr_kinase_AS"/>
</dbReference>
<evidence type="ECO:0000256" key="11">
    <source>
        <dbReference type="ARBA" id="ARBA00048679"/>
    </source>
</evidence>
<dbReference type="PROSITE" id="PS00109">
    <property type="entry name" value="PROTEIN_KINASE_TYR"/>
    <property type="match status" value="1"/>
</dbReference>
<evidence type="ECO:0000313" key="13">
    <source>
        <dbReference type="EMBL" id="KAL1875021.1"/>
    </source>
</evidence>
<dbReference type="SUPFAM" id="SSF56112">
    <property type="entry name" value="Protein kinase-like (PK-like)"/>
    <property type="match status" value="1"/>
</dbReference>
<dbReference type="InterPro" id="IPR004147">
    <property type="entry name" value="ABC1_dom"/>
</dbReference>
<dbReference type="EMBL" id="JAVDPF010000018">
    <property type="protein sequence ID" value="KAL1875021.1"/>
    <property type="molecule type" value="Genomic_DNA"/>
</dbReference>
<protein>
    <recommendedName>
        <fullName evidence="6">EKC/KEOPS complex subunit BUD32</fullName>
        <ecNumber evidence="4">2.7.11.1</ecNumber>
    </recommendedName>
    <alternativeName>
        <fullName evidence="8 9">Atypical Serine/threonine protein kinase BUD32</fullName>
    </alternativeName>
    <alternativeName>
        <fullName evidence="5">EKC/KEOPS complex subunit bud32</fullName>
    </alternativeName>
</protein>
<evidence type="ECO:0000313" key="14">
    <source>
        <dbReference type="Proteomes" id="UP001583193"/>
    </source>
</evidence>
<gene>
    <name evidence="13" type="ORF">Plec18167_005689</name>
</gene>
<dbReference type="Gene3D" id="1.10.510.10">
    <property type="entry name" value="Transferase(Phosphotransferase) domain 1"/>
    <property type="match status" value="1"/>
</dbReference>
<dbReference type="InterPro" id="IPR000719">
    <property type="entry name" value="Prot_kinase_dom"/>
</dbReference>
<evidence type="ECO:0000256" key="1">
    <source>
        <dbReference type="ARBA" id="ARBA00003747"/>
    </source>
</evidence>
<dbReference type="Pfam" id="PF03109">
    <property type="entry name" value="ABC1"/>
    <property type="match status" value="1"/>
</dbReference>
<evidence type="ECO:0000256" key="6">
    <source>
        <dbReference type="ARBA" id="ARBA00019973"/>
    </source>
</evidence>
<evidence type="ECO:0000256" key="7">
    <source>
        <dbReference type="ARBA" id="ARBA00022895"/>
    </source>
</evidence>
<comment type="subunit">
    <text evidence="3">Component of the EKC/KEOPS complex composed of at least BUD32, CGI121, GON7, KAE1 and PCC1; the whole complex dimerizes.</text>
</comment>
<proteinExistence type="predicted"/>
<name>A0ABR3XH27_9EURO</name>
<comment type="catalytic activity">
    <reaction evidence="11">
        <text>L-seryl-[protein] + ATP = O-phospho-L-seryl-[protein] + ADP + H(+)</text>
        <dbReference type="Rhea" id="RHEA:17989"/>
        <dbReference type="Rhea" id="RHEA-COMP:9863"/>
        <dbReference type="Rhea" id="RHEA-COMP:11604"/>
        <dbReference type="ChEBI" id="CHEBI:15378"/>
        <dbReference type="ChEBI" id="CHEBI:29999"/>
        <dbReference type="ChEBI" id="CHEBI:30616"/>
        <dbReference type="ChEBI" id="CHEBI:83421"/>
        <dbReference type="ChEBI" id="CHEBI:456216"/>
        <dbReference type="EC" id="2.7.11.1"/>
    </reaction>
</comment>
<evidence type="ECO:0000256" key="3">
    <source>
        <dbReference type="ARBA" id="ARBA00011534"/>
    </source>
</evidence>
<evidence type="ECO:0000256" key="4">
    <source>
        <dbReference type="ARBA" id="ARBA00012513"/>
    </source>
</evidence>
<feature type="domain" description="Protein kinase" evidence="12">
    <location>
        <begin position="77"/>
        <end position="343"/>
    </location>
</feature>
<dbReference type="PROSITE" id="PS50011">
    <property type="entry name" value="PROTEIN_KINASE_DOM"/>
    <property type="match status" value="1"/>
</dbReference>
<comment type="function">
    <text evidence="1">Component of the EKC/KEOPS complex that is required for the formation of a threonylcarbamoyl group on adenosine at position 37 (t(6)A37) in tRNAs that read codons beginning with adenine. The complex is probably involved in the transfer of the threonylcarbamoyl moiety of threonylcarbamoyl-AMP (TC-AMP) to the N6 group of A37. BUD32 has ATPase activity in the context of the EKC/KEOPS complex and likely plays a supporting role to the catalytic subunit KAE1. The EKC/KEOPS complex also promotes both telomere uncapping and telomere elongation. The complex is required for efficient recruitment of transcriptional coactivators.</text>
</comment>
<evidence type="ECO:0000256" key="8">
    <source>
        <dbReference type="ARBA" id="ARBA00030980"/>
    </source>
</evidence>
<keyword evidence="14" id="KW-1185">Reference proteome</keyword>
<reference evidence="13 14" key="1">
    <citation type="journal article" date="2024" name="IMA Fungus">
        <title>IMA Genome - F19 : A genome assembly and annotation guide to empower mycologists, including annotated draft genome sequences of Ceratocystis pirilliformis, Diaporthe australafricana, Fusarium ophioides, Paecilomyces lecythidis, and Sporothrix stenoceras.</title>
        <authorList>
            <person name="Aylward J."/>
            <person name="Wilson A.M."/>
            <person name="Visagie C.M."/>
            <person name="Spraker J."/>
            <person name="Barnes I."/>
            <person name="Buitendag C."/>
            <person name="Ceriani C."/>
            <person name="Del Mar Angel L."/>
            <person name="du Plessis D."/>
            <person name="Fuchs T."/>
            <person name="Gasser K."/>
            <person name="Kramer D."/>
            <person name="Li W."/>
            <person name="Munsamy K."/>
            <person name="Piso A."/>
            <person name="Price J.L."/>
            <person name="Sonnekus B."/>
            <person name="Thomas C."/>
            <person name="van der Nest A."/>
            <person name="van Dijk A."/>
            <person name="van Heerden A."/>
            <person name="van Vuuren N."/>
            <person name="Yilmaz N."/>
            <person name="Duong T.A."/>
            <person name="van der Merwe N.A."/>
            <person name="Wingfield M.J."/>
            <person name="Wingfield B.D."/>
        </authorList>
    </citation>
    <scope>NUCLEOTIDE SEQUENCE [LARGE SCALE GENOMIC DNA]</scope>
    <source>
        <strain evidence="13 14">CMW 18167</strain>
    </source>
</reference>